<dbReference type="Gene3D" id="1.20.5.1200">
    <property type="entry name" value="Alpha-tocopherol transfer"/>
    <property type="match status" value="1"/>
</dbReference>
<dbReference type="PROSITE" id="PS50191">
    <property type="entry name" value="CRAL_TRIO"/>
    <property type="match status" value="1"/>
</dbReference>
<dbReference type="KEGG" id="phu:Phum_PHUM112970"/>
<gene>
    <name evidence="3" type="primary">8238261</name>
    <name evidence="2" type="ORF">Phum_PHUM112970</name>
</gene>
<evidence type="ECO:0000259" key="1">
    <source>
        <dbReference type="PROSITE" id="PS50191"/>
    </source>
</evidence>
<evidence type="ECO:0000313" key="2">
    <source>
        <dbReference type="EMBL" id="EEB11400.1"/>
    </source>
</evidence>
<dbReference type="InParanoid" id="E0VDE4"/>
<evidence type="ECO:0000313" key="3">
    <source>
        <dbReference type="EnsemblMetazoa" id="PHUM112970-PA"/>
    </source>
</evidence>
<dbReference type="AlphaFoldDB" id="E0VDE4"/>
<dbReference type="SUPFAM" id="SSF52087">
    <property type="entry name" value="CRAL/TRIO domain"/>
    <property type="match status" value="1"/>
</dbReference>
<dbReference type="EnsemblMetazoa" id="PHUM112970-RA">
    <property type="protein sequence ID" value="PHUM112970-PA"/>
    <property type="gene ID" value="PHUM112970"/>
</dbReference>
<dbReference type="GeneID" id="8238261"/>
<dbReference type="Gene3D" id="1.10.8.20">
    <property type="entry name" value="N-terminal domain of phosphatidylinositol transfer protein sec14p"/>
    <property type="match status" value="1"/>
</dbReference>
<dbReference type="InterPro" id="IPR036865">
    <property type="entry name" value="CRAL-TRIO_dom_sf"/>
</dbReference>
<dbReference type="OrthoDB" id="75724at2759"/>
<dbReference type="CDD" id="cd00170">
    <property type="entry name" value="SEC14"/>
    <property type="match status" value="1"/>
</dbReference>
<dbReference type="PRINTS" id="PR00180">
    <property type="entry name" value="CRETINALDHBP"/>
</dbReference>
<dbReference type="VEuPathDB" id="VectorBase:PHUM112970"/>
<dbReference type="PANTHER" id="PTHR10174:SF220">
    <property type="entry name" value="LD41874P"/>
    <property type="match status" value="1"/>
</dbReference>
<dbReference type="CTD" id="8238261"/>
<dbReference type="InterPro" id="IPR001251">
    <property type="entry name" value="CRAL-TRIO_dom"/>
</dbReference>
<dbReference type="HOGENOM" id="CLU_046597_1_1_1"/>
<dbReference type="eggNOG" id="KOG1471">
    <property type="taxonomic scope" value="Eukaryota"/>
</dbReference>
<accession>E0VDE4</accession>
<name>E0VDE4_PEDHC</name>
<dbReference type="SMART" id="SM00516">
    <property type="entry name" value="SEC14"/>
    <property type="match status" value="1"/>
</dbReference>
<dbReference type="EMBL" id="AAZO01001337">
    <property type="status" value="NOT_ANNOTATED_CDS"/>
    <property type="molecule type" value="Genomic_DNA"/>
</dbReference>
<dbReference type="Pfam" id="PF00650">
    <property type="entry name" value="CRAL_TRIO"/>
    <property type="match status" value="1"/>
</dbReference>
<dbReference type="GO" id="GO:1902936">
    <property type="term" value="F:phosphatidylinositol bisphosphate binding"/>
    <property type="evidence" value="ECO:0007669"/>
    <property type="project" value="TreeGrafter"/>
</dbReference>
<proteinExistence type="predicted"/>
<reference evidence="3" key="3">
    <citation type="submission" date="2021-02" db="UniProtKB">
        <authorList>
            <consortium name="EnsemblMetazoa"/>
        </authorList>
    </citation>
    <scope>IDENTIFICATION</scope>
    <source>
        <strain evidence="3">USDA</strain>
    </source>
</reference>
<dbReference type="EMBL" id="DS235073">
    <property type="protein sequence ID" value="EEB11400.1"/>
    <property type="molecule type" value="Genomic_DNA"/>
</dbReference>
<dbReference type="Gene3D" id="3.40.525.10">
    <property type="entry name" value="CRAL-TRIO lipid binding domain"/>
    <property type="match status" value="1"/>
</dbReference>
<dbReference type="Proteomes" id="UP000009046">
    <property type="component" value="Unassembled WGS sequence"/>
</dbReference>
<dbReference type="SUPFAM" id="SSF46938">
    <property type="entry name" value="CRAL/TRIO N-terminal domain"/>
    <property type="match status" value="1"/>
</dbReference>
<dbReference type="PANTHER" id="PTHR10174">
    <property type="entry name" value="ALPHA-TOCOPHEROL TRANSFER PROTEIN-RELATED"/>
    <property type="match status" value="1"/>
</dbReference>
<evidence type="ECO:0000313" key="4">
    <source>
        <dbReference type="Proteomes" id="UP000009046"/>
    </source>
</evidence>
<reference evidence="2" key="2">
    <citation type="submission" date="2007-04" db="EMBL/GenBank/DDBJ databases">
        <title>The genome of the human body louse.</title>
        <authorList>
            <consortium name="The Human Body Louse Genome Consortium"/>
            <person name="Kirkness E."/>
            <person name="Walenz B."/>
            <person name="Hass B."/>
            <person name="Bruggner R."/>
            <person name="Strausberg R."/>
        </authorList>
    </citation>
    <scope>NUCLEOTIDE SEQUENCE</scope>
    <source>
        <strain evidence="2">USDA</strain>
    </source>
</reference>
<dbReference type="OMA" id="CKQELYE"/>
<sequence>MYLGNHVLRFENVEIDVEDEEKARKELRETPDVVKESLESFKKLLNDDESLVYPTDDDYKLQIFLRPCKYYPNSALTRMKKFYKFKYNHPKYSVDLSPNHEKRAFHQNLLTILPYRNKNGERILVIEAGKKWNPKCCTLNEIFRSVMIVLEAALEEPKTQINGVQVILDLYGLSLQHVWQFTATFAKNVVDWVQDCIPIRLKGIHIVNQPYVFNMVYALFKPFLGEKLQKRLKFHGTNFESLHSYISPSVLPKHFGGDVDIPFDKGEELHKYLSKYDSEFKERSHYGYSNGPPKD</sequence>
<feature type="domain" description="CRAL-TRIO" evidence="1">
    <location>
        <begin position="97"/>
        <end position="263"/>
    </location>
</feature>
<dbReference type="GO" id="GO:0016020">
    <property type="term" value="C:membrane"/>
    <property type="evidence" value="ECO:0007669"/>
    <property type="project" value="TreeGrafter"/>
</dbReference>
<protein>
    <recommendedName>
        <fullName evidence="1">CRAL-TRIO domain-containing protein</fullName>
    </recommendedName>
</protein>
<dbReference type="RefSeq" id="XP_002424138.1">
    <property type="nucleotide sequence ID" value="XM_002424093.1"/>
</dbReference>
<keyword evidence="4" id="KW-1185">Reference proteome</keyword>
<organism>
    <name type="scientific">Pediculus humanus subsp. corporis</name>
    <name type="common">Body louse</name>
    <dbReference type="NCBI Taxonomy" id="121224"/>
    <lineage>
        <taxon>Eukaryota</taxon>
        <taxon>Metazoa</taxon>
        <taxon>Ecdysozoa</taxon>
        <taxon>Arthropoda</taxon>
        <taxon>Hexapoda</taxon>
        <taxon>Insecta</taxon>
        <taxon>Pterygota</taxon>
        <taxon>Neoptera</taxon>
        <taxon>Paraneoptera</taxon>
        <taxon>Psocodea</taxon>
        <taxon>Troctomorpha</taxon>
        <taxon>Phthiraptera</taxon>
        <taxon>Anoplura</taxon>
        <taxon>Pediculidae</taxon>
        <taxon>Pediculus</taxon>
    </lineage>
</organism>
<dbReference type="InterPro" id="IPR036273">
    <property type="entry name" value="CRAL/TRIO_N_dom_sf"/>
</dbReference>
<reference evidence="2" key="1">
    <citation type="submission" date="2007-04" db="EMBL/GenBank/DDBJ databases">
        <title>Annotation of Pediculus humanus corporis strain USDA.</title>
        <authorList>
            <person name="Kirkness E."/>
            <person name="Hannick L."/>
            <person name="Hass B."/>
            <person name="Bruggner R."/>
            <person name="Lawson D."/>
            <person name="Bidwell S."/>
            <person name="Joardar V."/>
            <person name="Caler E."/>
            <person name="Walenz B."/>
            <person name="Inman J."/>
            <person name="Schobel S."/>
            <person name="Galinsky K."/>
            <person name="Amedeo P."/>
            <person name="Strausberg R."/>
        </authorList>
    </citation>
    <scope>NUCLEOTIDE SEQUENCE</scope>
    <source>
        <strain evidence="2">USDA</strain>
    </source>
</reference>